<gene>
    <name evidence="3" type="ORF">EGW08_003374</name>
</gene>
<accession>A0A433U4T2</accession>
<evidence type="ECO:0000256" key="1">
    <source>
        <dbReference type="SAM" id="Phobius"/>
    </source>
</evidence>
<protein>
    <recommendedName>
        <fullName evidence="2">Acyltransferase 3 domain-containing protein</fullName>
    </recommendedName>
</protein>
<keyword evidence="4" id="KW-1185">Reference proteome</keyword>
<dbReference type="InterPro" id="IPR002656">
    <property type="entry name" value="Acyl_transf_3_dom"/>
</dbReference>
<dbReference type="OrthoDB" id="207378at2759"/>
<evidence type="ECO:0000313" key="3">
    <source>
        <dbReference type="EMBL" id="RUS88829.1"/>
    </source>
</evidence>
<dbReference type="EMBL" id="RQTK01000072">
    <property type="protein sequence ID" value="RUS88829.1"/>
    <property type="molecule type" value="Genomic_DNA"/>
</dbReference>
<feature type="transmembrane region" description="Helical" evidence="1">
    <location>
        <begin position="74"/>
        <end position="97"/>
    </location>
</feature>
<feature type="transmembrane region" description="Helical" evidence="1">
    <location>
        <begin position="275"/>
        <end position="294"/>
    </location>
</feature>
<organism evidence="3 4">
    <name type="scientific">Elysia chlorotica</name>
    <name type="common">Eastern emerald elysia</name>
    <name type="synonym">Sea slug</name>
    <dbReference type="NCBI Taxonomy" id="188477"/>
    <lineage>
        <taxon>Eukaryota</taxon>
        <taxon>Metazoa</taxon>
        <taxon>Spiralia</taxon>
        <taxon>Lophotrochozoa</taxon>
        <taxon>Mollusca</taxon>
        <taxon>Gastropoda</taxon>
        <taxon>Heterobranchia</taxon>
        <taxon>Euthyneura</taxon>
        <taxon>Panpulmonata</taxon>
        <taxon>Sacoglossa</taxon>
        <taxon>Placobranchoidea</taxon>
        <taxon>Plakobranchidae</taxon>
        <taxon>Elysia</taxon>
    </lineage>
</organism>
<comment type="caution">
    <text evidence="3">The sequence shown here is derived from an EMBL/GenBank/DDBJ whole genome shotgun (WGS) entry which is preliminary data.</text>
</comment>
<dbReference type="AlphaFoldDB" id="A0A433U4T2"/>
<feature type="transmembrane region" description="Helical" evidence="1">
    <location>
        <begin position="118"/>
        <end position="138"/>
    </location>
</feature>
<feature type="transmembrane region" description="Helical" evidence="1">
    <location>
        <begin position="237"/>
        <end position="255"/>
    </location>
</feature>
<dbReference type="PANTHER" id="PTHR11161:SF0">
    <property type="entry name" value="O-ACYLTRANSFERASE LIKE PROTEIN"/>
    <property type="match status" value="1"/>
</dbReference>
<feature type="non-terminal residue" evidence="3">
    <location>
        <position position="296"/>
    </location>
</feature>
<dbReference type="GO" id="GO:0016747">
    <property type="term" value="F:acyltransferase activity, transferring groups other than amino-acyl groups"/>
    <property type="evidence" value="ECO:0007669"/>
    <property type="project" value="InterPro"/>
</dbReference>
<proteinExistence type="predicted"/>
<keyword evidence="1" id="KW-0472">Membrane</keyword>
<keyword evidence="1" id="KW-1133">Transmembrane helix</keyword>
<evidence type="ECO:0000313" key="4">
    <source>
        <dbReference type="Proteomes" id="UP000271974"/>
    </source>
</evidence>
<dbReference type="PANTHER" id="PTHR11161">
    <property type="entry name" value="O-ACYLTRANSFERASE"/>
    <property type="match status" value="1"/>
</dbReference>
<sequence>MAERALLCFSVYTNGAKLLSTKTGPGSIDCIHGIRFLSMSWVILGHSFVMGLQVTDNIQNFIKVGYTRWTFQAILNATVSVDTFFTLSGLLMVYLVMKELRKKPPTGSFFLNFYFHRFWRLTPPYMLVLMVYVSLFHYTGDGPIWPQKSIEPDECEGNWWANLLYINNLHNFGGQSEPTQTRTCSLLLVTRGEHGDNFDIYYVKPYCRIGPYLVGMITGYILYRTECKVYMNKLTNCVGWAVAAAVALAVVYGLFESTNGHPISTDVGALYNALARTAWGASVSWVIFACATGYGG</sequence>
<feature type="transmembrane region" description="Helical" evidence="1">
    <location>
        <begin position="209"/>
        <end position="225"/>
    </location>
</feature>
<keyword evidence="1" id="KW-0812">Transmembrane</keyword>
<evidence type="ECO:0000259" key="2">
    <source>
        <dbReference type="Pfam" id="PF01757"/>
    </source>
</evidence>
<dbReference type="InterPro" id="IPR052728">
    <property type="entry name" value="O2_lipid_transport_reg"/>
</dbReference>
<dbReference type="Pfam" id="PF01757">
    <property type="entry name" value="Acyl_transf_3"/>
    <property type="match status" value="1"/>
</dbReference>
<feature type="transmembrane region" description="Helical" evidence="1">
    <location>
        <begin position="36"/>
        <end position="54"/>
    </location>
</feature>
<feature type="domain" description="Acyltransferase 3" evidence="2">
    <location>
        <begin position="30"/>
        <end position="147"/>
    </location>
</feature>
<dbReference type="Proteomes" id="UP000271974">
    <property type="component" value="Unassembled WGS sequence"/>
</dbReference>
<name>A0A433U4T2_ELYCH</name>
<reference evidence="3 4" key="1">
    <citation type="submission" date="2019-01" db="EMBL/GenBank/DDBJ databases">
        <title>A draft genome assembly of the solar-powered sea slug Elysia chlorotica.</title>
        <authorList>
            <person name="Cai H."/>
            <person name="Li Q."/>
            <person name="Fang X."/>
            <person name="Li J."/>
            <person name="Curtis N.E."/>
            <person name="Altenburger A."/>
            <person name="Shibata T."/>
            <person name="Feng M."/>
            <person name="Maeda T."/>
            <person name="Schwartz J.A."/>
            <person name="Shigenobu S."/>
            <person name="Lundholm N."/>
            <person name="Nishiyama T."/>
            <person name="Yang H."/>
            <person name="Hasebe M."/>
            <person name="Li S."/>
            <person name="Pierce S.K."/>
            <person name="Wang J."/>
        </authorList>
    </citation>
    <scope>NUCLEOTIDE SEQUENCE [LARGE SCALE GENOMIC DNA]</scope>
    <source>
        <strain evidence="3">EC2010</strain>
        <tissue evidence="3">Whole organism of an adult</tissue>
    </source>
</reference>